<sequence>MTNSLSAFYCVNNCRSLFILIVLSTIPIPRNKTVAATPLVGFNQKSLLFVRVIIPVIVTKTVGTASSIACMITHGQTDFVSLYISTYIIDQQTIRIQPDRSIFNLEIDSKYSFEEPPLLLFILLFVGSKTPID</sequence>
<evidence type="ECO:0000313" key="2">
    <source>
        <dbReference type="Proteomes" id="UP000006607"/>
    </source>
</evidence>
<reference evidence="1" key="1">
    <citation type="submission" date="2012-04" db="EMBL/GenBank/DDBJ databases">
        <title>The Genome Sequence of Bacillus cereus VD014.</title>
        <authorList>
            <consortium name="The Broad Institute Genome Sequencing Platform"/>
            <consortium name="The Broad Institute Genome Sequencing Center for Infectious Disease"/>
            <person name="Feldgarden M."/>
            <person name="Van der Auwera G.A."/>
            <person name="Mahillon J."/>
            <person name="Duprez V."/>
            <person name="Timmery S."/>
            <person name="Mattelet C."/>
            <person name="Dierick K."/>
            <person name="Sun M."/>
            <person name="Yu Z."/>
            <person name="Zhu L."/>
            <person name="Hu X."/>
            <person name="Shank E.B."/>
            <person name="Swiecicka I."/>
            <person name="Hansen B.M."/>
            <person name="Andrup L."/>
            <person name="Young S.K."/>
            <person name="Zeng Q."/>
            <person name="Gargeya S."/>
            <person name="Fitzgerald M."/>
            <person name="Haas B."/>
            <person name="Abouelleil A."/>
            <person name="Alvarado L."/>
            <person name="Arachchi H.M."/>
            <person name="Berlin A."/>
            <person name="Chapman S.B."/>
            <person name="Goldberg J."/>
            <person name="Griggs A."/>
            <person name="Gujja S."/>
            <person name="Hansen M."/>
            <person name="Howarth C."/>
            <person name="Imamovic A."/>
            <person name="Larimer J."/>
            <person name="McCowen C."/>
            <person name="Montmayeur A."/>
            <person name="Murphy C."/>
            <person name="Neiman D."/>
            <person name="Pearson M."/>
            <person name="Priest M."/>
            <person name="Roberts A."/>
            <person name="Saif S."/>
            <person name="Shea T."/>
            <person name="Sisk P."/>
            <person name="Sykes S."/>
            <person name="Wortman J."/>
            <person name="Nusbaum C."/>
            <person name="Birren B."/>
        </authorList>
    </citation>
    <scope>NUCLEOTIDE SEQUENCE</scope>
    <source>
        <strain evidence="1">VD014</strain>
    </source>
</reference>
<gene>
    <name evidence="1" type="ORF">IIA_02605</name>
</gene>
<dbReference type="Proteomes" id="UP000006607">
    <property type="component" value="Unassembled WGS sequence"/>
</dbReference>
<name>A0A9W5K7J5_BACC8</name>
<evidence type="ECO:0000313" key="1">
    <source>
        <dbReference type="EMBL" id="EJR22570.1"/>
    </source>
</evidence>
<protein>
    <submittedName>
        <fullName evidence="1">Uncharacterized protein</fullName>
    </submittedName>
</protein>
<dbReference type="AlphaFoldDB" id="A0A9W5K7J5"/>
<proteinExistence type="predicted"/>
<comment type="caution">
    <text evidence="1">The sequence shown here is derived from an EMBL/GenBank/DDBJ whole genome shotgun (WGS) entry which is preliminary data.</text>
</comment>
<dbReference type="EMBL" id="AHER01000030">
    <property type="protein sequence ID" value="EJR22570.1"/>
    <property type="molecule type" value="Genomic_DNA"/>
</dbReference>
<accession>A0A9W5K7J5</accession>
<organism evidence="1 2">
    <name type="scientific">Bacillus cereus (strain VD014)</name>
    <dbReference type="NCBI Taxonomy" id="1053223"/>
    <lineage>
        <taxon>Bacteria</taxon>
        <taxon>Bacillati</taxon>
        <taxon>Bacillota</taxon>
        <taxon>Bacilli</taxon>
        <taxon>Bacillales</taxon>
        <taxon>Bacillaceae</taxon>
        <taxon>Bacillus</taxon>
        <taxon>Bacillus cereus group</taxon>
    </lineage>
</organism>